<dbReference type="EMBL" id="CAUJNA010003354">
    <property type="protein sequence ID" value="CAJ1399977.1"/>
    <property type="molecule type" value="Genomic_DNA"/>
</dbReference>
<proteinExistence type="predicted"/>
<comment type="caution">
    <text evidence="1">The sequence shown here is derived from an EMBL/GenBank/DDBJ whole genome shotgun (WGS) entry which is preliminary data.</text>
</comment>
<reference evidence="1" key="1">
    <citation type="submission" date="2023-08" db="EMBL/GenBank/DDBJ databases">
        <authorList>
            <person name="Chen Y."/>
            <person name="Shah S."/>
            <person name="Dougan E. K."/>
            <person name="Thang M."/>
            <person name="Chan C."/>
        </authorList>
    </citation>
    <scope>NUCLEOTIDE SEQUENCE</scope>
</reference>
<accession>A0AA36J5H3</accession>
<protein>
    <submittedName>
        <fullName evidence="1">Uncharacterized protein</fullName>
    </submittedName>
</protein>
<gene>
    <name evidence="1" type="ORF">EVOR1521_LOCUS23418</name>
</gene>
<keyword evidence="2" id="KW-1185">Reference proteome</keyword>
<evidence type="ECO:0000313" key="2">
    <source>
        <dbReference type="Proteomes" id="UP001178507"/>
    </source>
</evidence>
<dbReference type="AlphaFoldDB" id="A0AA36J5H3"/>
<organism evidence="1 2">
    <name type="scientific">Effrenium voratum</name>
    <dbReference type="NCBI Taxonomy" id="2562239"/>
    <lineage>
        <taxon>Eukaryota</taxon>
        <taxon>Sar</taxon>
        <taxon>Alveolata</taxon>
        <taxon>Dinophyceae</taxon>
        <taxon>Suessiales</taxon>
        <taxon>Symbiodiniaceae</taxon>
        <taxon>Effrenium</taxon>
    </lineage>
</organism>
<sequence length="161" mass="18382">MLVPSARAFPRHSRGLSGTPHHAARRIMFFGLEEPPKEKQDEAGYFTWFTGEGKSKEQLILEAKAERYVTQILALDRVLQNWRQKTLDKREAVIHADHVMDNIMAIGVVDGDCARQLLIDRGIDDSQRMALQETYQELKKACGHKVPKYGDAYQQASFFCC</sequence>
<name>A0AA36J5H3_9DINO</name>
<evidence type="ECO:0000313" key="1">
    <source>
        <dbReference type="EMBL" id="CAJ1399977.1"/>
    </source>
</evidence>
<dbReference type="Proteomes" id="UP001178507">
    <property type="component" value="Unassembled WGS sequence"/>
</dbReference>